<dbReference type="Gene3D" id="3.40.309.10">
    <property type="entry name" value="Aldehyde Dehydrogenase, Chain A, domain 2"/>
    <property type="match status" value="1"/>
</dbReference>
<evidence type="ECO:0000313" key="6">
    <source>
        <dbReference type="Proteomes" id="UP001058271"/>
    </source>
</evidence>
<evidence type="ECO:0000313" key="5">
    <source>
        <dbReference type="EMBL" id="UWZ34512.1"/>
    </source>
</evidence>
<evidence type="ECO:0000256" key="2">
    <source>
        <dbReference type="PROSITE-ProRule" id="PRU10007"/>
    </source>
</evidence>
<dbReference type="RefSeq" id="WP_260723832.1">
    <property type="nucleotide sequence ID" value="NZ_BAAABS010000011.1"/>
</dbReference>
<evidence type="ECO:0000256" key="1">
    <source>
        <dbReference type="ARBA" id="ARBA00023002"/>
    </source>
</evidence>
<feature type="domain" description="Aldehyde dehydrogenase" evidence="4">
    <location>
        <begin position="4"/>
        <end position="455"/>
    </location>
</feature>
<gene>
    <name evidence="5" type="ORF">Drose_25200</name>
</gene>
<dbReference type="PROSITE" id="PS00070">
    <property type="entry name" value="ALDEHYDE_DEHYDR_CYS"/>
    <property type="match status" value="1"/>
</dbReference>
<dbReference type="EMBL" id="CP073721">
    <property type="protein sequence ID" value="UWZ34512.1"/>
    <property type="molecule type" value="Genomic_DNA"/>
</dbReference>
<evidence type="ECO:0000259" key="4">
    <source>
        <dbReference type="Pfam" id="PF00171"/>
    </source>
</evidence>
<accession>A0ABY5Z0W7</accession>
<dbReference type="PROSITE" id="PS00687">
    <property type="entry name" value="ALDEHYDE_DEHYDR_GLU"/>
    <property type="match status" value="1"/>
</dbReference>
<feature type="active site" evidence="2">
    <location>
        <position position="228"/>
    </location>
</feature>
<name>A0ABY5Z0W7_9ACTN</name>
<sequence>MTSAVFSPITGEVVDHVAAMGSAQVDEAYQKAANVSDQWRRVPADQRGRLLLKVAAMLRERHEEFAHLETLNTGKLFKDTRREAERAADCFEYYGGFADKVTGDTIDVPGPFHTYTRREPYGVVVGIIPWNVPYVFAAKKIAPALAFGNVSLLKPAEETPLTALLLAEVLAEAGVPEGVAQVVTGGAETGRALVGDPRANLIVFTGSDATGKVIARSAADNLTPTAMELGGKSPQIVFDDADVDAALEAVLLGVFAATGQMCIAGSRLLLHDAIYDEFLRRVTERVRALRVGDPREETTQLGPQVTAAQRDKTLALIEQGRQEGARVVASASLPTDERLSGGFYAPPTVFTEVTAEMAIMREEIFGPVLAVTRFRDEAEALALAHATDFGLAAGVWTNDLGRAHRMAAELKVGTVWLNTYRILSDRVPFGGQRLSGYGREGGPDAVQLYTRTKSVWTSLEPGPPPGYRM</sequence>
<dbReference type="Pfam" id="PF00171">
    <property type="entry name" value="Aldedh"/>
    <property type="match status" value="1"/>
</dbReference>
<proteinExistence type="inferred from homology"/>
<dbReference type="InterPro" id="IPR016162">
    <property type="entry name" value="Ald_DH_N"/>
</dbReference>
<evidence type="ECO:0000256" key="3">
    <source>
        <dbReference type="RuleBase" id="RU003345"/>
    </source>
</evidence>
<dbReference type="InterPro" id="IPR016160">
    <property type="entry name" value="Ald_DH_CS_CYS"/>
</dbReference>
<dbReference type="InterPro" id="IPR029510">
    <property type="entry name" value="Ald_DH_CS_GLU"/>
</dbReference>
<protein>
    <submittedName>
        <fullName evidence="5">Aldehyde dehydrogenase family protein</fullName>
    </submittedName>
</protein>
<dbReference type="InterPro" id="IPR015590">
    <property type="entry name" value="Aldehyde_DH_dom"/>
</dbReference>
<dbReference type="Proteomes" id="UP001058271">
    <property type="component" value="Chromosome"/>
</dbReference>
<organism evidence="5 6">
    <name type="scientific">Dactylosporangium roseum</name>
    <dbReference type="NCBI Taxonomy" id="47989"/>
    <lineage>
        <taxon>Bacteria</taxon>
        <taxon>Bacillati</taxon>
        <taxon>Actinomycetota</taxon>
        <taxon>Actinomycetes</taxon>
        <taxon>Micromonosporales</taxon>
        <taxon>Micromonosporaceae</taxon>
        <taxon>Dactylosporangium</taxon>
    </lineage>
</organism>
<dbReference type="InterPro" id="IPR016163">
    <property type="entry name" value="Ald_DH_C"/>
</dbReference>
<comment type="similarity">
    <text evidence="3">Belongs to the aldehyde dehydrogenase family.</text>
</comment>
<dbReference type="InterPro" id="IPR016161">
    <property type="entry name" value="Ald_DH/histidinol_DH"/>
</dbReference>
<keyword evidence="6" id="KW-1185">Reference proteome</keyword>
<dbReference type="Gene3D" id="3.40.605.10">
    <property type="entry name" value="Aldehyde Dehydrogenase, Chain A, domain 1"/>
    <property type="match status" value="1"/>
</dbReference>
<dbReference type="PANTHER" id="PTHR11699">
    <property type="entry name" value="ALDEHYDE DEHYDROGENASE-RELATED"/>
    <property type="match status" value="1"/>
</dbReference>
<reference evidence="5" key="1">
    <citation type="submission" date="2021-04" db="EMBL/GenBank/DDBJ databases">
        <title>Biosynthetic gene clusters of Dactylosporangioum roseum.</title>
        <authorList>
            <person name="Hartkoorn R.C."/>
            <person name="Beaudoing E."/>
            <person name="Hot D."/>
            <person name="Moureu S."/>
        </authorList>
    </citation>
    <scope>NUCLEOTIDE SEQUENCE</scope>
    <source>
        <strain evidence="5">NRRL B-16295</strain>
    </source>
</reference>
<keyword evidence="1 3" id="KW-0560">Oxidoreductase</keyword>
<dbReference type="SUPFAM" id="SSF53720">
    <property type="entry name" value="ALDH-like"/>
    <property type="match status" value="1"/>
</dbReference>